<dbReference type="GeneTree" id="ENSGT00940000173513"/>
<reference evidence="9 10" key="1">
    <citation type="journal article" date="2011" name="Genome Biol. Evol.">
        <title>Integration of the genetic map and genome assembly of fugu facilitates insights into distinct features of genome evolution in teleosts and mammals.</title>
        <authorList>
            <person name="Kai W."/>
            <person name="Kikuchi K."/>
            <person name="Tohari S."/>
            <person name="Chew A.K."/>
            <person name="Tay A."/>
            <person name="Fujiwara A."/>
            <person name="Hosoya S."/>
            <person name="Suetake H."/>
            <person name="Naruse K."/>
            <person name="Brenner S."/>
            <person name="Suzuki Y."/>
            <person name="Venkatesh B."/>
        </authorList>
    </citation>
    <scope>NUCLEOTIDE SEQUENCE [LARGE SCALE GENOMIC DNA]</scope>
</reference>
<dbReference type="PROSITE" id="PS00135">
    <property type="entry name" value="TRYPSIN_SER"/>
    <property type="match status" value="1"/>
</dbReference>
<dbReference type="FunFam" id="2.40.10.10:FF:000024">
    <property type="entry name" value="Serine protease 53"/>
    <property type="match status" value="1"/>
</dbReference>
<evidence type="ECO:0000313" key="9">
    <source>
        <dbReference type="Ensembl" id="ENSTRUP00000023357.3"/>
    </source>
</evidence>
<gene>
    <name evidence="9" type="primary">zgc:123217</name>
</gene>
<dbReference type="PRINTS" id="PR00722">
    <property type="entry name" value="CHYMOTRYPSIN"/>
</dbReference>
<dbReference type="PANTHER" id="PTHR24252">
    <property type="entry name" value="ACROSIN-RELATED"/>
    <property type="match status" value="1"/>
</dbReference>
<evidence type="ECO:0000256" key="5">
    <source>
        <dbReference type="ARBA" id="ARBA00023157"/>
    </source>
</evidence>
<dbReference type="OMA" id="FNATSCW"/>
<dbReference type="Proteomes" id="UP000005226">
    <property type="component" value="Chromosome 1"/>
</dbReference>
<dbReference type="Pfam" id="PF00089">
    <property type="entry name" value="Trypsin"/>
    <property type="match status" value="1"/>
</dbReference>
<name>H2TFB1_TAKRU</name>
<sequence>MTGPLIRSLLLIWATLITRGSVAQDCGLAPMNTIKEEKVVGGVNATPGSWPWQASIHLNVFGTTIHICGGTLISDQWILTAAHCISVTTLSRWTIYLGRETQSGPNANEVNRTVSQIIIHPNYNNTLFNNDIALMKLNSPVTFTNYTRPICLANASSQIHNATLCYATGWGKLSNTTNLPASTPLQQVQVPVIGPKQCSCSFSSQVDITSEMICAGEANKGTCQGDSGGPLQCQQGGKWIQAGITSFGVPCARPEFPEVYARVSEFEQWVTDNVAGANVSFVLFSSSGTDPDNNFTCNAAASLVIPQFVVLSVVVAFQHIVT</sequence>
<keyword evidence="2 7" id="KW-0732">Signal</keyword>
<dbReference type="InterPro" id="IPR033116">
    <property type="entry name" value="TRYPSIN_SER"/>
</dbReference>
<keyword evidence="4 6" id="KW-0720">Serine protease</keyword>
<keyword evidence="3 6" id="KW-0378">Hydrolase</keyword>
<dbReference type="STRING" id="31033.ENSTRUP00000023357"/>
<dbReference type="SUPFAM" id="SSF50494">
    <property type="entry name" value="Trypsin-like serine proteases"/>
    <property type="match status" value="1"/>
</dbReference>
<dbReference type="MEROPS" id="S01.256"/>
<dbReference type="Ensembl" id="ENSTRUT00000023454.3">
    <property type="protein sequence ID" value="ENSTRUP00000023357.3"/>
    <property type="gene ID" value="ENSTRUG00000009290.3"/>
</dbReference>
<dbReference type="PROSITE" id="PS00134">
    <property type="entry name" value="TRYPSIN_HIS"/>
    <property type="match status" value="1"/>
</dbReference>
<dbReference type="Gene3D" id="2.40.10.10">
    <property type="entry name" value="Trypsin-like serine proteases"/>
    <property type="match status" value="1"/>
</dbReference>
<dbReference type="InterPro" id="IPR001254">
    <property type="entry name" value="Trypsin_dom"/>
</dbReference>
<dbReference type="AlphaFoldDB" id="H2TFB1"/>
<dbReference type="PROSITE" id="PS50240">
    <property type="entry name" value="TRYPSIN_DOM"/>
    <property type="match status" value="1"/>
</dbReference>
<evidence type="ECO:0000256" key="3">
    <source>
        <dbReference type="ARBA" id="ARBA00022801"/>
    </source>
</evidence>
<keyword evidence="10" id="KW-1185">Reference proteome</keyword>
<evidence type="ECO:0000256" key="1">
    <source>
        <dbReference type="ARBA" id="ARBA00022670"/>
    </source>
</evidence>
<evidence type="ECO:0000256" key="4">
    <source>
        <dbReference type="ARBA" id="ARBA00022825"/>
    </source>
</evidence>
<feature type="chain" id="PRO_5030172347" evidence="7">
    <location>
        <begin position="24"/>
        <end position="322"/>
    </location>
</feature>
<reference evidence="9" key="3">
    <citation type="submission" date="2025-09" db="UniProtKB">
        <authorList>
            <consortium name="Ensembl"/>
        </authorList>
    </citation>
    <scope>IDENTIFICATION</scope>
</reference>
<proteinExistence type="predicted"/>
<reference evidence="9" key="2">
    <citation type="submission" date="2025-08" db="UniProtKB">
        <authorList>
            <consortium name="Ensembl"/>
        </authorList>
    </citation>
    <scope>IDENTIFICATION</scope>
</reference>
<keyword evidence="5" id="KW-1015">Disulfide bond</keyword>
<evidence type="ECO:0000313" key="10">
    <source>
        <dbReference type="Proteomes" id="UP000005226"/>
    </source>
</evidence>
<dbReference type="CDD" id="cd00190">
    <property type="entry name" value="Tryp_SPc"/>
    <property type="match status" value="1"/>
</dbReference>
<evidence type="ECO:0000256" key="2">
    <source>
        <dbReference type="ARBA" id="ARBA00022729"/>
    </source>
</evidence>
<dbReference type="PANTHER" id="PTHR24252:SF7">
    <property type="entry name" value="HYALIN"/>
    <property type="match status" value="1"/>
</dbReference>
<dbReference type="InterPro" id="IPR001314">
    <property type="entry name" value="Peptidase_S1A"/>
</dbReference>
<feature type="signal peptide" evidence="7">
    <location>
        <begin position="1"/>
        <end position="23"/>
    </location>
</feature>
<dbReference type="InterPro" id="IPR018114">
    <property type="entry name" value="TRYPSIN_HIS"/>
</dbReference>
<dbReference type="GO" id="GO:0004252">
    <property type="term" value="F:serine-type endopeptidase activity"/>
    <property type="evidence" value="ECO:0007669"/>
    <property type="project" value="InterPro"/>
</dbReference>
<dbReference type="GO" id="GO:0006508">
    <property type="term" value="P:proteolysis"/>
    <property type="evidence" value="ECO:0007669"/>
    <property type="project" value="UniProtKB-KW"/>
</dbReference>
<evidence type="ECO:0000256" key="7">
    <source>
        <dbReference type="SAM" id="SignalP"/>
    </source>
</evidence>
<dbReference type="InterPro" id="IPR043504">
    <property type="entry name" value="Peptidase_S1_PA_chymotrypsin"/>
</dbReference>
<dbReference type="SMART" id="SM00020">
    <property type="entry name" value="Tryp_SPc"/>
    <property type="match status" value="1"/>
</dbReference>
<accession>H2TFB1</accession>
<dbReference type="InterPro" id="IPR009003">
    <property type="entry name" value="Peptidase_S1_PA"/>
</dbReference>
<feature type="domain" description="Peptidase S1" evidence="8">
    <location>
        <begin position="39"/>
        <end position="275"/>
    </location>
</feature>
<evidence type="ECO:0000259" key="8">
    <source>
        <dbReference type="PROSITE" id="PS50240"/>
    </source>
</evidence>
<organism evidence="9 10">
    <name type="scientific">Takifugu rubripes</name>
    <name type="common">Japanese pufferfish</name>
    <name type="synonym">Fugu rubripes</name>
    <dbReference type="NCBI Taxonomy" id="31033"/>
    <lineage>
        <taxon>Eukaryota</taxon>
        <taxon>Metazoa</taxon>
        <taxon>Chordata</taxon>
        <taxon>Craniata</taxon>
        <taxon>Vertebrata</taxon>
        <taxon>Euteleostomi</taxon>
        <taxon>Actinopterygii</taxon>
        <taxon>Neopterygii</taxon>
        <taxon>Teleostei</taxon>
        <taxon>Neoteleostei</taxon>
        <taxon>Acanthomorphata</taxon>
        <taxon>Eupercaria</taxon>
        <taxon>Tetraodontiformes</taxon>
        <taxon>Tetradontoidea</taxon>
        <taxon>Tetraodontidae</taxon>
        <taxon>Takifugu</taxon>
    </lineage>
</organism>
<keyword evidence="1 6" id="KW-0645">Protease</keyword>
<dbReference type="InParanoid" id="H2TFB1"/>
<protein>
    <submittedName>
        <fullName evidence="9">Chymotrypsin-like protease CTRL-1</fullName>
    </submittedName>
</protein>
<evidence type="ECO:0000256" key="6">
    <source>
        <dbReference type="RuleBase" id="RU363034"/>
    </source>
</evidence>